<dbReference type="FunFam" id="1.25.40.10:FF:001093">
    <property type="entry name" value="Pentatricopeptide repeat-containing protein At2g34400"/>
    <property type="match status" value="1"/>
</dbReference>
<dbReference type="GeneID" id="120276182"/>
<evidence type="ECO:0000313" key="4">
    <source>
        <dbReference type="RefSeq" id="XP_039138840.1"/>
    </source>
</evidence>
<protein>
    <submittedName>
        <fullName evidence="4">Pentatricopeptide repeat-containing protein At1g43980, mitochondrial-like</fullName>
    </submittedName>
</protein>
<dbReference type="InterPro" id="IPR002885">
    <property type="entry name" value="PPR_rpt"/>
</dbReference>
<feature type="repeat" description="PPR" evidence="2">
    <location>
        <begin position="114"/>
        <end position="148"/>
    </location>
</feature>
<organism evidence="3 4">
    <name type="scientific">Dioscorea cayennensis subsp. rotundata</name>
    <name type="common">White Guinea yam</name>
    <name type="synonym">Dioscorea rotundata</name>
    <dbReference type="NCBI Taxonomy" id="55577"/>
    <lineage>
        <taxon>Eukaryota</taxon>
        <taxon>Viridiplantae</taxon>
        <taxon>Streptophyta</taxon>
        <taxon>Embryophyta</taxon>
        <taxon>Tracheophyta</taxon>
        <taxon>Spermatophyta</taxon>
        <taxon>Magnoliopsida</taxon>
        <taxon>Liliopsida</taxon>
        <taxon>Dioscoreales</taxon>
        <taxon>Dioscoreaceae</taxon>
        <taxon>Dioscorea</taxon>
    </lineage>
</organism>
<evidence type="ECO:0000256" key="2">
    <source>
        <dbReference type="PROSITE-ProRule" id="PRU00708"/>
    </source>
</evidence>
<keyword evidence="1" id="KW-0677">Repeat</keyword>
<dbReference type="Pfam" id="PF20431">
    <property type="entry name" value="E_motif"/>
    <property type="match status" value="1"/>
</dbReference>
<gene>
    <name evidence="4" type="primary">LOC120276182</name>
</gene>
<reference evidence="4" key="1">
    <citation type="submission" date="2025-08" db="UniProtKB">
        <authorList>
            <consortium name="RefSeq"/>
        </authorList>
    </citation>
    <scope>IDENTIFICATION</scope>
</reference>
<feature type="repeat" description="PPR" evidence="2">
    <location>
        <begin position="83"/>
        <end position="113"/>
    </location>
</feature>
<dbReference type="GO" id="GO:0009451">
    <property type="term" value="P:RNA modification"/>
    <property type="evidence" value="ECO:0007669"/>
    <property type="project" value="InterPro"/>
</dbReference>
<name>A0AB40CFU5_DIOCR</name>
<feature type="repeat" description="PPR" evidence="2">
    <location>
        <begin position="314"/>
        <end position="348"/>
    </location>
</feature>
<dbReference type="Pfam" id="PF13041">
    <property type="entry name" value="PPR_2"/>
    <property type="match status" value="3"/>
</dbReference>
<keyword evidence="3" id="KW-1185">Reference proteome</keyword>
<dbReference type="PANTHER" id="PTHR47926:SF479">
    <property type="entry name" value="PENTACOTRIPEPTIDE-REPEAT REGION OF PRORP DOMAIN-CONTAINING PROTEIN"/>
    <property type="match status" value="1"/>
</dbReference>
<feature type="repeat" description="PPR" evidence="2">
    <location>
        <begin position="283"/>
        <end position="313"/>
    </location>
</feature>
<dbReference type="PANTHER" id="PTHR47926">
    <property type="entry name" value="PENTATRICOPEPTIDE REPEAT-CONTAINING PROTEIN"/>
    <property type="match status" value="1"/>
</dbReference>
<dbReference type="InterPro" id="IPR011990">
    <property type="entry name" value="TPR-like_helical_dom_sf"/>
</dbReference>
<sequence>MLACRHGHGHLKLKLSTFSALIDQCLYLNPHNAFLSAESIHALLIKLAFQRHTFLANRLLSLYSRSGAVDRALRVFQEIPIKNTFSYNTLLGALWKAGLAELAQHLFDEMPQRDSVSWNSMISGYAASGMVAKSWAFLRRMQEDGVRASAFTFSIAASFVTSEWHCKQVHAAVVRNCFISLNTVVGNSLIDMYGRIGFVDYACHVFQGIEKPDILSWNSIIAVCGRSGHEDRALAWFKLMLVSVFLPDEFTMSALINACGDLGDIAKGEQLLARCFSLGCIANSIVCSAVIDMYSKCGRLYDAVQLFEEMTVWDSALCNSMISGYARNGLVLEALKLFVLALKKEIRPTEFTFASILGSSSCFGLMEQGMQIHCYALKSGFEAEMVVASALLDMYMKSGSLDSAIRVFSSMDAKDLVSWNAMIMGLAQHGQGVEALKMFRQLQVHGLQPDRITLLGALSACRYEALITEGNALFSSMVEKYGIVRDIEHYALMVDMFGQAGMLEKAINIIETMPFKPDESVWGLLLETCRIHGDLVFAEMVAKKALELEPRFALPYVVLAKIYETRGKWESMVRLRRSMKDRCVIKVRGHSWISIKNEIFVAKSRQILHFEGETIYTILNLLLLDMKRQGYVPEQHEIFENGEE</sequence>
<evidence type="ECO:0000313" key="3">
    <source>
        <dbReference type="Proteomes" id="UP001515500"/>
    </source>
</evidence>
<dbReference type="Gene3D" id="1.25.40.10">
    <property type="entry name" value="Tetratricopeptide repeat domain"/>
    <property type="match status" value="5"/>
</dbReference>
<dbReference type="SUPFAM" id="SSF48452">
    <property type="entry name" value="TPR-like"/>
    <property type="match status" value="1"/>
</dbReference>
<dbReference type="Pfam" id="PF01535">
    <property type="entry name" value="PPR"/>
    <property type="match status" value="7"/>
</dbReference>
<proteinExistence type="predicted"/>
<evidence type="ECO:0000256" key="1">
    <source>
        <dbReference type="ARBA" id="ARBA00022737"/>
    </source>
</evidence>
<dbReference type="RefSeq" id="XP_039138840.1">
    <property type="nucleotide sequence ID" value="XM_039282906.1"/>
</dbReference>
<dbReference type="PROSITE" id="PS51375">
    <property type="entry name" value="PPR"/>
    <property type="match status" value="6"/>
</dbReference>
<dbReference type="InterPro" id="IPR046848">
    <property type="entry name" value="E_motif"/>
</dbReference>
<dbReference type="GO" id="GO:0003723">
    <property type="term" value="F:RNA binding"/>
    <property type="evidence" value="ECO:0007669"/>
    <property type="project" value="InterPro"/>
</dbReference>
<dbReference type="AlphaFoldDB" id="A0AB40CFU5"/>
<dbReference type="Proteomes" id="UP001515500">
    <property type="component" value="Chromosome 14"/>
</dbReference>
<feature type="repeat" description="PPR" evidence="2">
    <location>
        <begin position="213"/>
        <end position="247"/>
    </location>
</feature>
<feature type="repeat" description="PPR" evidence="2">
    <location>
        <begin position="415"/>
        <end position="449"/>
    </location>
</feature>
<dbReference type="InterPro" id="IPR046960">
    <property type="entry name" value="PPR_At4g14850-like_plant"/>
</dbReference>
<dbReference type="NCBIfam" id="TIGR00756">
    <property type="entry name" value="PPR"/>
    <property type="match status" value="5"/>
</dbReference>
<accession>A0AB40CFU5</accession>
<dbReference type="FunFam" id="1.25.40.10:FF:000442">
    <property type="entry name" value="Pentatricopeptide repeat-containing protein At3g49710"/>
    <property type="match status" value="1"/>
</dbReference>